<evidence type="ECO:0000256" key="6">
    <source>
        <dbReference type="ARBA" id="ARBA00022984"/>
    </source>
</evidence>
<keyword evidence="7 16" id="KW-1133">Transmembrane helix</keyword>
<dbReference type="GO" id="GO:0009252">
    <property type="term" value="P:peptidoglycan biosynthetic process"/>
    <property type="evidence" value="ECO:0007669"/>
    <property type="project" value="UniProtKB-KW"/>
</dbReference>
<keyword evidence="3" id="KW-0808">Transferase</keyword>
<name>A0A0G0LBS7_9BACT</name>
<feature type="transmembrane region" description="Helical" evidence="16">
    <location>
        <begin position="262"/>
        <end position="281"/>
    </location>
</feature>
<comment type="similarity">
    <text evidence="11">Belongs to the SEDS family. FtsW subfamily.</text>
</comment>
<evidence type="ECO:0000256" key="16">
    <source>
        <dbReference type="SAM" id="Phobius"/>
    </source>
</evidence>
<evidence type="ECO:0000256" key="15">
    <source>
        <dbReference type="ARBA" id="ARBA00049902"/>
    </source>
</evidence>
<evidence type="ECO:0000256" key="5">
    <source>
        <dbReference type="ARBA" id="ARBA00022960"/>
    </source>
</evidence>
<feature type="transmembrane region" description="Helical" evidence="16">
    <location>
        <begin position="45"/>
        <end position="60"/>
    </location>
</feature>
<evidence type="ECO:0000256" key="2">
    <source>
        <dbReference type="ARBA" id="ARBA00022676"/>
    </source>
</evidence>
<keyword evidence="2" id="KW-0328">Glycosyltransferase</keyword>
<keyword evidence="6" id="KW-0573">Peptidoglycan synthesis</keyword>
<dbReference type="GO" id="GO:0005886">
    <property type="term" value="C:plasma membrane"/>
    <property type="evidence" value="ECO:0007669"/>
    <property type="project" value="TreeGrafter"/>
</dbReference>
<reference evidence="17 18" key="1">
    <citation type="journal article" date="2015" name="Nature">
        <title>rRNA introns, odd ribosomes, and small enigmatic genomes across a large radiation of phyla.</title>
        <authorList>
            <person name="Brown C.T."/>
            <person name="Hug L.A."/>
            <person name="Thomas B.C."/>
            <person name="Sharon I."/>
            <person name="Castelle C.J."/>
            <person name="Singh A."/>
            <person name="Wilkins M.J."/>
            <person name="Williams K.H."/>
            <person name="Banfield J.F."/>
        </authorList>
    </citation>
    <scope>NUCLEOTIDE SEQUENCE [LARGE SCALE GENOMIC DNA]</scope>
</reference>
<dbReference type="Pfam" id="PF01098">
    <property type="entry name" value="FTSW_RODA_SPOVE"/>
    <property type="match status" value="1"/>
</dbReference>
<evidence type="ECO:0000313" key="17">
    <source>
        <dbReference type="EMBL" id="KKQ50096.1"/>
    </source>
</evidence>
<organism evidence="17 18">
    <name type="scientific">Candidatus Shapirobacteria bacterium GW2011_GWE1_38_10</name>
    <dbReference type="NCBI Taxonomy" id="1618488"/>
    <lineage>
        <taxon>Bacteria</taxon>
        <taxon>Candidatus Shapironibacteriota</taxon>
    </lineage>
</organism>
<comment type="caution">
    <text evidence="17">The sequence shown here is derived from an EMBL/GenBank/DDBJ whole genome shotgun (WGS) entry which is preliminary data.</text>
</comment>
<feature type="transmembrane region" description="Helical" evidence="16">
    <location>
        <begin position="326"/>
        <end position="347"/>
    </location>
</feature>
<evidence type="ECO:0000256" key="3">
    <source>
        <dbReference type="ARBA" id="ARBA00022679"/>
    </source>
</evidence>
<feature type="transmembrane region" description="Helical" evidence="16">
    <location>
        <begin position="106"/>
        <end position="126"/>
    </location>
</feature>
<evidence type="ECO:0000256" key="9">
    <source>
        <dbReference type="ARBA" id="ARBA00032370"/>
    </source>
</evidence>
<evidence type="ECO:0000256" key="4">
    <source>
        <dbReference type="ARBA" id="ARBA00022692"/>
    </source>
</evidence>
<evidence type="ECO:0000256" key="14">
    <source>
        <dbReference type="ARBA" id="ARBA00044770"/>
    </source>
</evidence>
<keyword evidence="17" id="KW-0132">Cell division</keyword>
<dbReference type="AlphaFoldDB" id="A0A0G0LBS7"/>
<proteinExistence type="inferred from homology"/>
<keyword evidence="8 16" id="KW-0472">Membrane</keyword>
<dbReference type="GO" id="GO:0008360">
    <property type="term" value="P:regulation of cell shape"/>
    <property type="evidence" value="ECO:0007669"/>
    <property type="project" value="UniProtKB-KW"/>
</dbReference>
<protein>
    <recommendedName>
        <fullName evidence="12">Probable peptidoglycan glycosyltransferase FtsW</fullName>
        <ecNumber evidence="14">2.4.99.28</ecNumber>
    </recommendedName>
    <alternativeName>
        <fullName evidence="13">Cell division protein FtsW</fullName>
    </alternativeName>
    <alternativeName>
        <fullName evidence="10">Cell wall polymerase</fullName>
    </alternativeName>
    <alternativeName>
        <fullName evidence="9">Peptidoglycan polymerase</fullName>
    </alternativeName>
</protein>
<dbReference type="EC" id="2.4.99.28" evidence="14"/>
<dbReference type="PANTHER" id="PTHR30474:SF2">
    <property type="entry name" value="PEPTIDOGLYCAN GLYCOSYLTRANSFERASE FTSW-RELATED"/>
    <property type="match status" value="1"/>
</dbReference>
<dbReference type="GO" id="GO:0051301">
    <property type="term" value="P:cell division"/>
    <property type="evidence" value="ECO:0007669"/>
    <property type="project" value="UniProtKB-KW"/>
</dbReference>
<evidence type="ECO:0000256" key="13">
    <source>
        <dbReference type="ARBA" id="ARBA00041418"/>
    </source>
</evidence>
<evidence type="ECO:0000313" key="18">
    <source>
        <dbReference type="Proteomes" id="UP000034231"/>
    </source>
</evidence>
<comment type="subcellular location">
    <subcellularLocation>
        <location evidence="1">Membrane</location>
        <topology evidence="1">Multi-pass membrane protein</topology>
    </subcellularLocation>
</comment>
<dbReference type="PANTHER" id="PTHR30474">
    <property type="entry name" value="CELL CYCLE PROTEIN"/>
    <property type="match status" value="1"/>
</dbReference>
<feature type="transmembrane region" description="Helical" evidence="16">
    <location>
        <begin position="173"/>
        <end position="193"/>
    </location>
</feature>
<evidence type="ECO:0000256" key="11">
    <source>
        <dbReference type="ARBA" id="ARBA00038053"/>
    </source>
</evidence>
<evidence type="ECO:0000256" key="7">
    <source>
        <dbReference type="ARBA" id="ARBA00022989"/>
    </source>
</evidence>
<dbReference type="GO" id="GO:0015648">
    <property type="term" value="F:lipid-linked peptidoglycan transporter activity"/>
    <property type="evidence" value="ECO:0007669"/>
    <property type="project" value="TreeGrafter"/>
</dbReference>
<keyword evidence="17" id="KW-0131">Cell cycle</keyword>
<sequence>MKISPLLTYSTLLSFIGLLFISSSSLFEAEKTIGDPYFFLKKQMLWLVVGLISLFITSKIKLDTFVNNSFRLYLFSAILLLLVLIPGIGAQVLGARRQIDLGFFNFQPSELFKFASVIFFSFLFSLKEKRNLKNLTLYLGPPLILIILEPNLSTTVMIAAIVISIYYLSGAEIISLFSAGFVITLLSFLLILVSPYRLARVKTLLNQQSNQDLSYHSEQIVLSLASGGWSGKGFANSDHKYQFIPKISTDSILAIVGEETGFVGLTLISYLFLLLISRLIHISQVATDTYEKLLVSGIACWIAYQGLINFAAIVALIPLTGIPFPFIAYGGSSLITLFCALGLAINIENKYSKLLYSKDDRNQKDNHHRHSYHPRH</sequence>
<dbReference type="InterPro" id="IPR001182">
    <property type="entry name" value="FtsW/RodA"/>
</dbReference>
<keyword evidence="4 16" id="KW-0812">Transmembrane</keyword>
<dbReference type="EMBL" id="LBTX01000009">
    <property type="protein sequence ID" value="KKQ50096.1"/>
    <property type="molecule type" value="Genomic_DNA"/>
</dbReference>
<keyword evidence="5" id="KW-0133">Cell shape</keyword>
<evidence type="ECO:0000256" key="8">
    <source>
        <dbReference type="ARBA" id="ARBA00023136"/>
    </source>
</evidence>
<feature type="transmembrane region" description="Helical" evidence="16">
    <location>
        <begin position="293"/>
        <end position="319"/>
    </location>
</feature>
<dbReference type="GO" id="GO:0008955">
    <property type="term" value="F:peptidoglycan glycosyltransferase activity"/>
    <property type="evidence" value="ECO:0007669"/>
    <property type="project" value="UniProtKB-EC"/>
</dbReference>
<comment type="catalytic activity">
    <reaction evidence="15">
        <text>[GlcNAc-(1-&gt;4)-Mur2Ac(oyl-L-Ala-gamma-D-Glu-L-Lys-D-Ala-D-Ala)](n)-di-trans,octa-cis-undecaprenyl diphosphate + beta-D-GlcNAc-(1-&gt;4)-Mur2Ac(oyl-L-Ala-gamma-D-Glu-L-Lys-D-Ala-D-Ala)-di-trans,octa-cis-undecaprenyl diphosphate = [GlcNAc-(1-&gt;4)-Mur2Ac(oyl-L-Ala-gamma-D-Glu-L-Lys-D-Ala-D-Ala)](n+1)-di-trans,octa-cis-undecaprenyl diphosphate + di-trans,octa-cis-undecaprenyl diphosphate + H(+)</text>
        <dbReference type="Rhea" id="RHEA:23708"/>
        <dbReference type="Rhea" id="RHEA-COMP:9602"/>
        <dbReference type="Rhea" id="RHEA-COMP:9603"/>
        <dbReference type="ChEBI" id="CHEBI:15378"/>
        <dbReference type="ChEBI" id="CHEBI:58405"/>
        <dbReference type="ChEBI" id="CHEBI:60033"/>
        <dbReference type="ChEBI" id="CHEBI:78435"/>
        <dbReference type="EC" id="2.4.99.28"/>
    </reaction>
</comment>
<evidence type="ECO:0000256" key="12">
    <source>
        <dbReference type="ARBA" id="ARBA00041185"/>
    </source>
</evidence>
<feature type="transmembrane region" description="Helical" evidence="16">
    <location>
        <begin position="138"/>
        <end position="167"/>
    </location>
</feature>
<dbReference type="Proteomes" id="UP000034231">
    <property type="component" value="Unassembled WGS sequence"/>
</dbReference>
<evidence type="ECO:0000256" key="10">
    <source>
        <dbReference type="ARBA" id="ARBA00033270"/>
    </source>
</evidence>
<feature type="transmembrane region" description="Helical" evidence="16">
    <location>
        <begin position="72"/>
        <end position="94"/>
    </location>
</feature>
<evidence type="ECO:0000256" key="1">
    <source>
        <dbReference type="ARBA" id="ARBA00004141"/>
    </source>
</evidence>
<accession>A0A0G0LBS7</accession>
<gene>
    <name evidence="17" type="ORF">US68_C0009G0051</name>
</gene>
<dbReference type="GO" id="GO:0032153">
    <property type="term" value="C:cell division site"/>
    <property type="evidence" value="ECO:0007669"/>
    <property type="project" value="TreeGrafter"/>
</dbReference>